<evidence type="ECO:0000313" key="4">
    <source>
        <dbReference type="Proteomes" id="UP000515808"/>
    </source>
</evidence>
<name>A0A7G9LE81_9FLAO</name>
<feature type="signal peptide" evidence="1">
    <location>
        <begin position="1"/>
        <end position="18"/>
    </location>
</feature>
<dbReference type="PANTHER" id="PTHR43640:SF1">
    <property type="entry name" value="THIOREDOXIN-DEPENDENT PEROXIREDOXIN"/>
    <property type="match status" value="1"/>
</dbReference>
<feature type="chain" id="PRO_5028954111" evidence="1">
    <location>
        <begin position="19"/>
        <end position="203"/>
    </location>
</feature>
<dbReference type="InterPro" id="IPR013766">
    <property type="entry name" value="Thioredoxin_domain"/>
</dbReference>
<proteinExistence type="predicted"/>
<feature type="domain" description="Thioredoxin" evidence="2">
    <location>
        <begin position="28"/>
        <end position="183"/>
    </location>
</feature>
<dbReference type="Gene3D" id="3.40.30.10">
    <property type="entry name" value="Glutaredoxin"/>
    <property type="match status" value="1"/>
</dbReference>
<organism evidence="3 4">
    <name type="scientific">Polaribacter pectinis</name>
    <dbReference type="NCBI Taxonomy" id="2738844"/>
    <lineage>
        <taxon>Bacteria</taxon>
        <taxon>Pseudomonadati</taxon>
        <taxon>Bacteroidota</taxon>
        <taxon>Flavobacteriia</taxon>
        <taxon>Flavobacteriales</taxon>
        <taxon>Flavobacteriaceae</taxon>
    </lineage>
</organism>
<dbReference type="CDD" id="cd02969">
    <property type="entry name" value="PRX_like1"/>
    <property type="match status" value="1"/>
</dbReference>
<reference evidence="3 4" key="1">
    <citation type="submission" date="2020-08" db="EMBL/GenBank/DDBJ databases">
        <title>Polaribacter sp. L12M9 isolated from gut of the Korean scallop.</title>
        <authorList>
            <person name="Jeong Y.S."/>
        </authorList>
    </citation>
    <scope>NUCLEOTIDE SEQUENCE [LARGE SCALE GENOMIC DNA]</scope>
    <source>
        <strain evidence="3 4">L12M9</strain>
    </source>
</reference>
<dbReference type="PROSITE" id="PS51352">
    <property type="entry name" value="THIOREDOXIN_2"/>
    <property type="match status" value="1"/>
</dbReference>
<dbReference type="InterPro" id="IPR036249">
    <property type="entry name" value="Thioredoxin-like_sf"/>
</dbReference>
<dbReference type="PANTHER" id="PTHR43640">
    <property type="entry name" value="OS07G0260300 PROTEIN"/>
    <property type="match status" value="1"/>
</dbReference>
<keyword evidence="4" id="KW-1185">Reference proteome</keyword>
<dbReference type="Proteomes" id="UP000515808">
    <property type="component" value="Chromosome"/>
</dbReference>
<protein>
    <submittedName>
        <fullName evidence="3">Thioredoxin family protein</fullName>
    </submittedName>
</protein>
<dbReference type="SUPFAM" id="SSF52833">
    <property type="entry name" value="Thioredoxin-like"/>
    <property type="match status" value="1"/>
</dbReference>
<dbReference type="InterPro" id="IPR000866">
    <property type="entry name" value="AhpC/TSA"/>
</dbReference>
<evidence type="ECO:0000256" key="1">
    <source>
        <dbReference type="SAM" id="SignalP"/>
    </source>
</evidence>
<dbReference type="KEGG" id="ppec:H9W90_07420"/>
<accession>A0A7G9LE81</accession>
<dbReference type="GO" id="GO:0016209">
    <property type="term" value="F:antioxidant activity"/>
    <property type="evidence" value="ECO:0007669"/>
    <property type="project" value="InterPro"/>
</dbReference>
<gene>
    <name evidence="3" type="ORF">H9W90_07420</name>
</gene>
<dbReference type="GO" id="GO:0016491">
    <property type="term" value="F:oxidoreductase activity"/>
    <property type="evidence" value="ECO:0007669"/>
    <property type="project" value="InterPro"/>
</dbReference>
<dbReference type="InterPro" id="IPR047262">
    <property type="entry name" value="PRX-like1"/>
</dbReference>
<dbReference type="RefSeq" id="WP_187483802.1">
    <property type="nucleotide sequence ID" value="NZ_CP060695.1"/>
</dbReference>
<evidence type="ECO:0000259" key="2">
    <source>
        <dbReference type="PROSITE" id="PS51352"/>
    </source>
</evidence>
<dbReference type="AlphaFoldDB" id="A0A7G9LE81"/>
<dbReference type="Pfam" id="PF00578">
    <property type="entry name" value="AhpC-TSA"/>
    <property type="match status" value="1"/>
</dbReference>
<sequence length="203" mass="22840">MKVLKSILVLLVFISATAFTFKTADSGYKIGDTIEDFTLKNVDEEMISLSDYEEVKGFIIIFTCNTCPYSVANEDRINALYNKYENKGFSVIAINPNDPSVVPDDSFEKMQVRAEEKKFKFPYLLDEGQKVYPKFGATKTPHVYIVTKNDMKVQYIGAIDNNSRNPEAVTEKYVENAVDALLAGKKIEKTETSAIGCSIKVKR</sequence>
<keyword evidence="1" id="KW-0732">Signal</keyword>
<dbReference type="EMBL" id="CP060695">
    <property type="protein sequence ID" value="QNM86930.1"/>
    <property type="molecule type" value="Genomic_DNA"/>
</dbReference>
<evidence type="ECO:0000313" key="3">
    <source>
        <dbReference type="EMBL" id="QNM86930.1"/>
    </source>
</evidence>